<dbReference type="SUPFAM" id="SSF50475">
    <property type="entry name" value="FMN-binding split barrel"/>
    <property type="match status" value="1"/>
</dbReference>
<gene>
    <name evidence="4" type="ORF">GCM10011588_02790</name>
</gene>
<comment type="similarity">
    <text evidence="1">Belongs to the non-flavoprotein flavin reductase family.</text>
</comment>
<reference evidence="4" key="1">
    <citation type="journal article" date="2014" name="Int. J. Syst. Evol. Microbiol.">
        <title>Complete genome sequence of Corynebacterium casei LMG S-19264T (=DSM 44701T), isolated from a smear-ripened cheese.</title>
        <authorList>
            <consortium name="US DOE Joint Genome Institute (JGI-PGF)"/>
            <person name="Walter F."/>
            <person name="Albersmeier A."/>
            <person name="Kalinowski J."/>
            <person name="Ruckert C."/>
        </authorList>
    </citation>
    <scope>NUCLEOTIDE SEQUENCE</scope>
    <source>
        <strain evidence="4">CGMCC 4.3508</strain>
    </source>
</reference>
<dbReference type="InterPro" id="IPR050268">
    <property type="entry name" value="NADH-dep_flavin_reductase"/>
</dbReference>
<evidence type="ECO:0000256" key="2">
    <source>
        <dbReference type="ARBA" id="ARBA00023002"/>
    </source>
</evidence>
<organism evidence="4 5">
    <name type="scientific">Nocardia jinanensis</name>
    <dbReference type="NCBI Taxonomy" id="382504"/>
    <lineage>
        <taxon>Bacteria</taxon>
        <taxon>Bacillati</taxon>
        <taxon>Actinomycetota</taxon>
        <taxon>Actinomycetes</taxon>
        <taxon>Mycobacteriales</taxon>
        <taxon>Nocardiaceae</taxon>
        <taxon>Nocardia</taxon>
    </lineage>
</organism>
<dbReference type="AlphaFoldDB" id="A0A917R5R0"/>
<dbReference type="InterPro" id="IPR002563">
    <property type="entry name" value="Flavin_Rdtase-like_dom"/>
</dbReference>
<dbReference type="Gene3D" id="2.30.110.10">
    <property type="entry name" value="Electron Transport, Fmn-binding Protein, Chain A"/>
    <property type="match status" value="1"/>
</dbReference>
<feature type="domain" description="Flavin reductase like" evidence="3">
    <location>
        <begin position="16"/>
        <end position="163"/>
    </location>
</feature>
<dbReference type="SMART" id="SM00903">
    <property type="entry name" value="Flavin_Reduct"/>
    <property type="match status" value="1"/>
</dbReference>
<dbReference type="PANTHER" id="PTHR30466">
    <property type="entry name" value="FLAVIN REDUCTASE"/>
    <property type="match status" value="1"/>
</dbReference>
<accession>A0A917R5R0</accession>
<dbReference type="RefSeq" id="WP_058855656.1">
    <property type="nucleotide sequence ID" value="NZ_BMMH01000001.1"/>
</dbReference>
<evidence type="ECO:0000259" key="3">
    <source>
        <dbReference type="SMART" id="SM00903"/>
    </source>
</evidence>
<dbReference type="Pfam" id="PF01613">
    <property type="entry name" value="Flavin_Reduct"/>
    <property type="match status" value="1"/>
</dbReference>
<dbReference type="PANTHER" id="PTHR30466:SF15">
    <property type="entry name" value="POSSIBLE OXIDOREDUCTASE"/>
    <property type="match status" value="1"/>
</dbReference>
<evidence type="ECO:0000256" key="1">
    <source>
        <dbReference type="ARBA" id="ARBA00008898"/>
    </source>
</evidence>
<dbReference type="InterPro" id="IPR012349">
    <property type="entry name" value="Split_barrel_FMN-bd"/>
</dbReference>
<name>A0A917R5R0_9NOCA</name>
<reference evidence="4" key="2">
    <citation type="submission" date="2020-09" db="EMBL/GenBank/DDBJ databases">
        <authorList>
            <person name="Sun Q."/>
            <person name="Zhou Y."/>
        </authorList>
    </citation>
    <scope>NUCLEOTIDE SEQUENCE</scope>
    <source>
        <strain evidence="4">CGMCC 4.3508</strain>
    </source>
</reference>
<evidence type="ECO:0000313" key="5">
    <source>
        <dbReference type="Proteomes" id="UP000638263"/>
    </source>
</evidence>
<dbReference type="GO" id="GO:0042602">
    <property type="term" value="F:riboflavin reductase (NADPH) activity"/>
    <property type="evidence" value="ECO:0007669"/>
    <property type="project" value="TreeGrafter"/>
</dbReference>
<keyword evidence="2" id="KW-0560">Oxidoreductase</keyword>
<dbReference type="Proteomes" id="UP000638263">
    <property type="component" value="Unassembled WGS sequence"/>
</dbReference>
<evidence type="ECO:0000313" key="4">
    <source>
        <dbReference type="EMBL" id="GGK91848.1"/>
    </source>
</evidence>
<keyword evidence="5" id="KW-1185">Reference proteome</keyword>
<comment type="caution">
    <text evidence="4">The sequence shown here is derived from an EMBL/GenBank/DDBJ whole genome shotgun (WGS) entry which is preliminary data.</text>
</comment>
<dbReference type="EMBL" id="BMMH01000001">
    <property type="protein sequence ID" value="GGK91848.1"/>
    <property type="molecule type" value="Genomic_DNA"/>
</dbReference>
<protein>
    <submittedName>
        <fullName evidence="4">Oxidoreductase</fullName>
    </submittedName>
</protein>
<sequence length="168" mass="17760">MPANSESDSHAFDDLVAAADAPVYLVTVSAGGERSGCLVGFASQVGIDPARFLVCLSKANHTYRVAPHAEFAAVHLVGADDTGLAALFGAETGDRTDKFDRCRWRPGPHGVPVLLDAVAWFCGRILTRYDFGDHVGFVLAPEDGEAPADAPAVLRFHHVAAMRPGHPA</sequence>
<proteinExistence type="inferred from homology"/>
<dbReference type="GO" id="GO:0010181">
    <property type="term" value="F:FMN binding"/>
    <property type="evidence" value="ECO:0007669"/>
    <property type="project" value="InterPro"/>
</dbReference>